<sequence>MNQRQSNIELLRILSMFLIIIYHLFIFVLMELNPDTKIYRALQIPCHIGVPLFVMISGYFRIRWSLRGLVRLLSKAYVLFGSLAVLTCVVVGNIGIRNIVQNAMVIGFNNLWFLNVYLYLFLFAPVINKFLNNIQTLHRIYLLCTLAFMAIYRQCDT</sequence>
<organism evidence="1 2">
    <name type="scientific">Palleniella muris</name>
    <dbReference type="NCBI Taxonomy" id="3038145"/>
    <lineage>
        <taxon>Bacteria</taxon>
        <taxon>Pseudomonadati</taxon>
        <taxon>Bacteroidota</taxon>
        <taxon>Bacteroidia</taxon>
        <taxon>Bacteroidales</taxon>
        <taxon>Prevotellaceae</taxon>
        <taxon>Palleniella</taxon>
    </lineage>
</organism>
<dbReference type="Proteomes" id="UP000308886">
    <property type="component" value="Unassembled WGS sequence"/>
</dbReference>
<proteinExistence type="predicted"/>
<reference evidence="1" key="1">
    <citation type="submission" date="2019-04" db="EMBL/GenBank/DDBJ databases">
        <title>Microbes associate with the intestines of laboratory mice.</title>
        <authorList>
            <person name="Navarre W."/>
            <person name="Wong E."/>
            <person name="Huang K."/>
            <person name="Tropini C."/>
            <person name="Ng K."/>
            <person name="Yu B."/>
        </authorList>
    </citation>
    <scope>NUCLEOTIDE SEQUENCE</scope>
    <source>
        <strain evidence="1">NM73_A23</strain>
    </source>
</reference>
<evidence type="ECO:0000313" key="2">
    <source>
        <dbReference type="Proteomes" id="UP000308886"/>
    </source>
</evidence>
<name>A0AC61QM55_9BACT</name>
<comment type="caution">
    <text evidence="1">The sequence shown here is derived from an EMBL/GenBank/DDBJ whole genome shotgun (WGS) entry which is preliminary data.</text>
</comment>
<protein>
    <submittedName>
        <fullName evidence="1">Uncharacterized protein</fullName>
    </submittedName>
</protein>
<evidence type="ECO:0000313" key="1">
    <source>
        <dbReference type="EMBL" id="TGX80311.1"/>
    </source>
</evidence>
<dbReference type="EMBL" id="SRZC01000027">
    <property type="protein sequence ID" value="TGX80311.1"/>
    <property type="molecule type" value="Genomic_DNA"/>
</dbReference>
<keyword evidence="2" id="KW-1185">Reference proteome</keyword>
<accession>A0AC61QM55</accession>
<gene>
    <name evidence="1" type="ORF">E5358_13210</name>
</gene>